<dbReference type="OrthoDB" id="7053800at2"/>
<evidence type="ECO:0000313" key="2">
    <source>
        <dbReference type="EMBL" id="GEO80128.1"/>
    </source>
</evidence>
<reference evidence="2 3" key="1">
    <citation type="submission" date="2019-07" db="EMBL/GenBank/DDBJ databases">
        <title>Whole genome shotgun sequence of Rhodospirillum oryzae NBRC 107573.</title>
        <authorList>
            <person name="Hosoyama A."/>
            <person name="Uohara A."/>
            <person name="Ohji S."/>
            <person name="Ichikawa N."/>
        </authorList>
    </citation>
    <scope>NUCLEOTIDE SEQUENCE [LARGE SCALE GENOMIC DNA]</scope>
    <source>
        <strain evidence="2 3">NBRC 107573</strain>
    </source>
</reference>
<name>A0A512H3Z7_9PROT</name>
<dbReference type="EMBL" id="BJZO01000004">
    <property type="protein sequence ID" value="GEO80128.1"/>
    <property type="molecule type" value="Genomic_DNA"/>
</dbReference>
<dbReference type="AlphaFoldDB" id="A0A512H3Z7"/>
<feature type="signal peptide" evidence="1">
    <location>
        <begin position="1"/>
        <end position="26"/>
    </location>
</feature>
<feature type="chain" id="PRO_5021772752" description="TIGR03016 family PEP-CTERM system-associated outer membrane protein" evidence="1">
    <location>
        <begin position="27"/>
        <end position="403"/>
    </location>
</feature>
<proteinExistence type="predicted"/>
<evidence type="ECO:0000256" key="1">
    <source>
        <dbReference type="SAM" id="SignalP"/>
    </source>
</evidence>
<evidence type="ECO:0008006" key="4">
    <source>
        <dbReference type="Google" id="ProtNLM"/>
    </source>
</evidence>
<keyword evidence="1" id="KW-0732">Signal</keyword>
<protein>
    <recommendedName>
        <fullName evidence="4">TIGR03016 family PEP-CTERM system-associated outer membrane protein</fullName>
    </recommendedName>
</protein>
<keyword evidence="3" id="KW-1185">Reference proteome</keyword>
<comment type="caution">
    <text evidence="2">The sequence shown here is derived from an EMBL/GenBank/DDBJ whole genome shotgun (WGS) entry which is preliminary data.</text>
</comment>
<organism evidence="2 3">
    <name type="scientific">Pararhodospirillum oryzae</name>
    <dbReference type="NCBI Taxonomy" id="478448"/>
    <lineage>
        <taxon>Bacteria</taxon>
        <taxon>Pseudomonadati</taxon>
        <taxon>Pseudomonadota</taxon>
        <taxon>Alphaproteobacteria</taxon>
        <taxon>Rhodospirillales</taxon>
        <taxon>Rhodospirillaceae</taxon>
        <taxon>Pararhodospirillum</taxon>
    </lineage>
</organism>
<gene>
    <name evidence="2" type="ORF">ROR02_02590</name>
</gene>
<sequence length="403" mass="43388">MRHAVRLNSRGPLALLVVVASVPAGGAVLAQAQEATTPVSSLEAVGSVTGRFETIDNPLLQVGASDTLYGWVTAPRLTVTGRTPTTSLSVDSRMEVGLYNLEDYGSTDAHVTVNGANQGQRWTLGAMGLVDYDTTRTSEETGSGNNMTGVRHTGLSVAPFVRYAVTPVDQLQLQGSLADSSYSDKALYTDYRTTGAGATWQHALSPISALVAAFQVGTYETTHGPETVIFTWSPQVGWKGDLSETLTVAVMAGYQNSNTRTEATAFTPKSNVSDGDLTFSLQARHQLERNTLDLKLANQLNPQSNGSQSQTLSLSLADSYVIEPRLTASIRGYVQRSSYDSVSSQGDTYYGNIVPRLTYALSENISLDLSYQGRMQQALDEKKAWSNAVMLSVTLTSDQMKVW</sequence>
<accession>A0A512H3Z7</accession>
<evidence type="ECO:0000313" key="3">
    <source>
        <dbReference type="Proteomes" id="UP000321567"/>
    </source>
</evidence>
<dbReference type="Proteomes" id="UP000321567">
    <property type="component" value="Unassembled WGS sequence"/>
</dbReference>
<dbReference type="RefSeq" id="WP_147162197.1">
    <property type="nucleotide sequence ID" value="NZ_BJZO01000004.1"/>
</dbReference>